<reference evidence="3" key="1">
    <citation type="submission" date="2023-06" db="EMBL/GenBank/DDBJ databases">
        <title>Genomic analysis of the entomopathogenic nematode Steinernema hermaphroditum.</title>
        <authorList>
            <person name="Schwarz E.M."/>
            <person name="Heppert J.K."/>
            <person name="Baniya A."/>
            <person name="Schwartz H.T."/>
            <person name="Tan C.-H."/>
            <person name="Antoshechkin I."/>
            <person name="Sternberg P.W."/>
            <person name="Goodrich-Blair H."/>
            <person name="Dillman A.R."/>
        </authorList>
    </citation>
    <scope>NUCLEOTIDE SEQUENCE</scope>
    <source>
        <strain evidence="3">PS9179</strain>
        <tissue evidence="3">Whole animal</tissue>
    </source>
</reference>
<keyword evidence="1" id="KW-1133">Transmembrane helix</keyword>
<feature type="chain" id="PRO_5041450936" evidence="2">
    <location>
        <begin position="18"/>
        <end position="70"/>
    </location>
</feature>
<dbReference type="AlphaFoldDB" id="A0AA39LWY5"/>
<evidence type="ECO:0000256" key="1">
    <source>
        <dbReference type="SAM" id="Phobius"/>
    </source>
</evidence>
<comment type="caution">
    <text evidence="3">The sequence shown here is derived from an EMBL/GenBank/DDBJ whole genome shotgun (WGS) entry which is preliminary data.</text>
</comment>
<name>A0AA39LWY5_9BILA</name>
<feature type="signal peptide" evidence="2">
    <location>
        <begin position="1"/>
        <end position="17"/>
    </location>
</feature>
<accession>A0AA39LWY5</accession>
<evidence type="ECO:0000256" key="2">
    <source>
        <dbReference type="SAM" id="SignalP"/>
    </source>
</evidence>
<sequence length="70" mass="7865">MILRCVFSSFVLLHCAALKVLILEKEPSSDDVRFKVEVRVLTIILSIAFGLCALAGICGLICFVRSYFRR</sequence>
<evidence type="ECO:0000313" key="4">
    <source>
        <dbReference type="Proteomes" id="UP001175271"/>
    </source>
</evidence>
<feature type="transmembrane region" description="Helical" evidence="1">
    <location>
        <begin position="41"/>
        <end position="64"/>
    </location>
</feature>
<keyword evidence="1" id="KW-0812">Transmembrane</keyword>
<organism evidence="3 4">
    <name type="scientific">Steinernema hermaphroditum</name>
    <dbReference type="NCBI Taxonomy" id="289476"/>
    <lineage>
        <taxon>Eukaryota</taxon>
        <taxon>Metazoa</taxon>
        <taxon>Ecdysozoa</taxon>
        <taxon>Nematoda</taxon>
        <taxon>Chromadorea</taxon>
        <taxon>Rhabditida</taxon>
        <taxon>Tylenchina</taxon>
        <taxon>Panagrolaimomorpha</taxon>
        <taxon>Strongyloidoidea</taxon>
        <taxon>Steinernematidae</taxon>
        <taxon>Steinernema</taxon>
    </lineage>
</organism>
<keyword evidence="2" id="KW-0732">Signal</keyword>
<dbReference type="EMBL" id="JAUCMV010000003">
    <property type="protein sequence ID" value="KAK0412354.1"/>
    <property type="molecule type" value="Genomic_DNA"/>
</dbReference>
<dbReference type="Proteomes" id="UP001175271">
    <property type="component" value="Unassembled WGS sequence"/>
</dbReference>
<evidence type="ECO:0000313" key="3">
    <source>
        <dbReference type="EMBL" id="KAK0412354.1"/>
    </source>
</evidence>
<keyword evidence="4" id="KW-1185">Reference proteome</keyword>
<keyword evidence="1" id="KW-0472">Membrane</keyword>
<proteinExistence type="predicted"/>
<protein>
    <submittedName>
        <fullName evidence="3">Uncharacterized protein</fullName>
    </submittedName>
</protein>
<gene>
    <name evidence="3" type="ORF">QR680_006164</name>
</gene>